<dbReference type="GO" id="GO:0016616">
    <property type="term" value="F:oxidoreductase activity, acting on the CH-OH group of donors, NAD or NADP as acceptor"/>
    <property type="evidence" value="ECO:0007669"/>
    <property type="project" value="TreeGrafter"/>
</dbReference>
<dbReference type="Pfam" id="PF01370">
    <property type="entry name" value="Epimerase"/>
    <property type="match status" value="1"/>
</dbReference>
<proteinExistence type="inferred from homology"/>
<evidence type="ECO:0000256" key="2">
    <source>
        <dbReference type="ARBA" id="ARBA00023445"/>
    </source>
</evidence>
<dbReference type="InterPro" id="IPR001509">
    <property type="entry name" value="Epimerase_deHydtase"/>
</dbReference>
<dbReference type="SUPFAM" id="SSF51735">
    <property type="entry name" value="NAD(P)-binding Rossmann-fold domains"/>
    <property type="match status" value="1"/>
</dbReference>
<keyword evidence="1" id="KW-0560">Oxidoreductase</keyword>
<evidence type="ECO:0000313" key="4">
    <source>
        <dbReference type="EMBL" id="KAF2020251.1"/>
    </source>
</evidence>
<dbReference type="RefSeq" id="XP_033388590.1">
    <property type="nucleotide sequence ID" value="XM_033532988.1"/>
</dbReference>
<reference evidence="4" key="1">
    <citation type="journal article" date="2020" name="Stud. Mycol.">
        <title>101 Dothideomycetes genomes: a test case for predicting lifestyles and emergence of pathogens.</title>
        <authorList>
            <person name="Haridas S."/>
            <person name="Albert R."/>
            <person name="Binder M."/>
            <person name="Bloem J."/>
            <person name="Labutti K."/>
            <person name="Salamov A."/>
            <person name="Andreopoulos B."/>
            <person name="Baker S."/>
            <person name="Barry K."/>
            <person name="Bills G."/>
            <person name="Bluhm B."/>
            <person name="Cannon C."/>
            <person name="Castanera R."/>
            <person name="Culley D."/>
            <person name="Daum C."/>
            <person name="Ezra D."/>
            <person name="Gonzalez J."/>
            <person name="Henrissat B."/>
            <person name="Kuo A."/>
            <person name="Liang C."/>
            <person name="Lipzen A."/>
            <person name="Lutzoni F."/>
            <person name="Magnuson J."/>
            <person name="Mondo S."/>
            <person name="Nolan M."/>
            <person name="Ohm R."/>
            <person name="Pangilinan J."/>
            <person name="Park H.-J."/>
            <person name="Ramirez L."/>
            <person name="Alfaro M."/>
            <person name="Sun H."/>
            <person name="Tritt A."/>
            <person name="Yoshinaga Y."/>
            <person name="Zwiers L.-H."/>
            <person name="Turgeon B."/>
            <person name="Goodwin S."/>
            <person name="Spatafora J."/>
            <person name="Crous P."/>
            <person name="Grigoriev I."/>
        </authorList>
    </citation>
    <scope>NUCLEOTIDE SEQUENCE</scope>
    <source>
        <strain evidence="4">CBS 175.79</strain>
    </source>
</reference>
<name>A0A6A5Y659_9PLEO</name>
<dbReference type="Proteomes" id="UP000799778">
    <property type="component" value="Unassembled WGS sequence"/>
</dbReference>
<evidence type="ECO:0000259" key="3">
    <source>
        <dbReference type="Pfam" id="PF01370"/>
    </source>
</evidence>
<dbReference type="GeneID" id="54290385"/>
<dbReference type="AlphaFoldDB" id="A0A6A5Y659"/>
<protein>
    <submittedName>
        <fullName evidence="4">NAD dependent epimerase/dehydratase</fullName>
    </submittedName>
</protein>
<organism evidence="4 5">
    <name type="scientific">Aaosphaeria arxii CBS 175.79</name>
    <dbReference type="NCBI Taxonomy" id="1450172"/>
    <lineage>
        <taxon>Eukaryota</taxon>
        <taxon>Fungi</taxon>
        <taxon>Dikarya</taxon>
        <taxon>Ascomycota</taxon>
        <taxon>Pezizomycotina</taxon>
        <taxon>Dothideomycetes</taxon>
        <taxon>Pleosporomycetidae</taxon>
        <taxon>Pleosporales</taxon>
        <taxon>Pleosporales incertae sedis</taxon>
        <taxon>Aaosphaeria</taxon>
    </lineage>
</organism>
<dbReference type="InterPro" id="IPR050425">
    <property type="entry name" value="NAD(P)_dehydrat-like"/>
</dbReference>
<gene>
    <name evidence="4" type="ORF">BU24DRAFT_477418</name>
</gene>
<feature type="domain" description="NAD-dependent epimerase/dehydratase" evidence="3">
    <location>
        <begin position="6"/>
        <end position="257"/>
    </location>
</feature>
<dbReference type="PANTHER" id="PTHR10366:SF812">
    <property type="entry name" value="VPS9 DOMAIN-CONTAINING PROTEIN"/>
    <property type="match status" value="1"/>
</dbReference>
<dbReference type="PANTHER" id="PTHR10366">
    <property type="entry name" value="NAD DEPENDENT EPIMERASE/DEHYDRATASE"/>
    <property type="match status" value="1"/>
</dbReference>
<comment type="similarity">
    <text evidence="2">Belongs to the NAD(P)-dependent epimerase/dehydratase family. Dihydroflavonol-4-reductase subfamily.</text>
</comment>
<dbReference type="InterPro" id="IPR036291">
    <property type="entry name" value="NAD(P)-bd_dom_sf"/>
</dbReference>
<dbReference type="OrthoDB" id="2735536at2759"/>
<keyword evidence="5" id="KW-1185">Reference proteome</keyword>
<dbReference type="EMBL" id="ML978067">
    <property type="protein sequence ID" value="KAF2020251.1"/>
    <property type="molecule type" value="Genomic_DNA"/>
</dbReference>
<accession>A0A6A5Y659</accession>
<sequence>MTSSLVFITGSTGFIGTHVLQKTLEAGYKVRLSLRKESQISDIKVLFSKYTSQIDYAIIPDLAKPGAFDTALQGVTHVLHIASPMPGKGSDFKSDYLAPAVQGTNNLLEAAKNTPSIKRVVITSSVLAMMPAEGLITGQFEVKGKSFKGSSPDIQVDPDMQFPADPRASAGLMYHASKVLAHRATLEWVQNNKPAFSVATIHPSFVFGRNLTRKAGGEVDGSNSMLWNSLQSEKPLIPMASVDVRDVAEAHLRALKVEGKASELEEYILSAPEAKGWTWDSVAEFAHEKYSDLGIKIQGTFGKPPLVEANRAKDILGINWRDMKDTVSYFLDQQREFKSQL</sequence>
<evidence type="ECO:0000256" key="1">
    <source>
        <dbReference type="ARBA" id="ARBA00023002"/>
    </source>
</evidence>
<dbReference type="Gene3D" id="3.40.50.720">
    <property type="entry name" value="NAD(P)-binding Rossmann-like Domain"/>
    <property type="match status" value="1"/>
</dbReference>
<evidence type="ECO:0000313" key="5">
    <source>
        <dbReference type="Proteomes" id="UP000799778"/>
    </source>
</evidence>